<organism evidence="2 3">
    <name type="scientific">Didymosphaeria variabile</name>
    <dbReference type="NCBI Taxonomy" id="1932322"/>
    <lineage>
        <taxon>Eukaryota</taxon>
        <taxon>Fungi</taxon>
        <taxon>Dikarya</taxon>
        <taxon>Ascomycota</taxon>
        <taxon>Pezizomycotina</taxon>
        <taxon>Dothideomycetes</taxon>
        <taxon>Pleosporomycetidae</taxon>
        <taxon>Pleosporales</taxon>
        <taxon>Massarineae</taxon>
        <taxon>Didymosphaeriaceae</taxon>
        <taxon>Didymosphaeria</taxon>
    </lineage>
</organism>
<gene>
    <name evidence="2" type="ORF">N0V89_003455</name>
</gene>
<dbReference type="InterPro" id="IPR046529">
    <property type="entry name" value="DUF6594"/>
</dbReference>
<proteinExistence type="predicted"/>
<dbReference type="OrthoDB" id="3533814at2759"/>
<sequence length="217" mass="24929">MRNTASDIELRFHKLSGFPSLASFIASDRDRTTFVYKRFDELAARNLLYLQSELAELQSKQRGFDDDDLVADLATKQCARNYAEFMRAAKDAGNERQKERKALMLEIRQTMKDYREALMFESTMATMPAPSKSVLRAFQEEYYNRHDGDNEPFPTLGGSSAGVYDEIDDLVALRVLESPDRLTHFAHEHLAFLFPDRKRSRYGIAYASDRAIESFVA</sequence>
<dbReference type="RefSeq" id="XP_056072565.1">
    <property type="nucleotide sequence ID" value="XM_056212257.1"/>
</dbReference>
<dbReference type="Pfam" id="PF20237">
    <property type="entry name" value="DUF6594"/>
    <property type="match status" value="1"/>
</dbReference>
<dbReference type="Proteomes" id="UP001140513">
    <property type="component" value="Unassembled WGS sequence"/>
</dbReference>
<comment type="caution">
    <text evidence="2">The sequence shown here is derived from an EMBL/GenBank/DDBJ whole genome shotgun (WGS) entry which is preliminary data.</text>
</comment>
<keyword evidence="3" id="KW-1185">Reference proteome</keyword>
<dbReference type="EMBL" id="JAPEUX010000003">
    <property type="protein sequence ID" value="KAJ4355439.1"/>
    <property type="molecule type" value="Genomic_DNA"/>
</dbReference>
<reference evidence="2" key="1">
    <citation type="submission" date="2022-10" db="EMBL/GenBank/DDBJ databases">
        <title>Tapping the CABI collections for fungal endophytes: first genome assemblies for Collariella, Neodidymelliopsis, Ascochyta clinopodiicola, Didymella pomorum, Didymosphaeria variabile, Neocosmospora piperis and Neocucurbitaria cava.</title>
        <authorList>
            <person name="Hill R."/>
        </authorList>
    </citation>
    <scope>NUCLEOTIDE SEQUENCE</scope>
    <source>
        <strain evidence="2">IMI 356815</strain>
    </source>
</reference>
<dbReference type="PANTHER" id="PTHR34502">
    <property type="entry name" value="DUF6594 DOMAIN-CONTAINING PROTEIN-RELATED"/>
    <property type="match status" value="1"/>
</dbReference>
<accession>A0A9W8XNF4</accession>
<dbReference type="AlphaFoldDB" id="A0A9W8XNF4"/>
<evidence type="ECO:0000313" key="3">
    <source>
        <dbReference type="Proteomes" id="UP001140513"/>
    </source>
</evidence>
<protein>
    <recommendedName>
        <fullName evidence="1">DUF6594 domain-containing protein</fullName>
    </recommendedName>
</protein>
<name>A0A9W8XNF4_9PLEO</name>
<dbReference type="GeneID" id="80906985"/>
<evidence type="ECO:0000313" key="2">
    <source>
        <dbReference type="EMBL" id="KAJ4355439.1"/>
    </source>
</evidence>
<evidence type="ECO:0000259" key="1">
    <source>
        <dbReference type="Pfam" id="PF20237"/>
    </source>
</evidence>
<dbReference type="PANTHER" id="PTHR34502:SF4">
    <property type="entry name" value="DUF6594 DOMAIN-CONTAINING PROTEIN"/>
    <property type="match status" value="1"/>
</dbReference>
<feature type="domain" description="DUF6594" evidence="1">
    <location>
        <begin position="18"/>
        <end position="216"/>
    </location>
</feature>